<protein>
    <submittedName>
        <fullName evidence="2">Beta-ketoacyl synthase N-terminal-like domain-containing protein</fullName>
    </submittedName>
</protein>
<dbReference type="SUPFAM" id="SSF53901">
    <property type="entry name" value="Thiolase-like"/>
    <property type="match status" value="2"/>
</dbReference>
<evidence type="ECO:0000313" key="3">
    <source>
        <dbReference type="Proteomes" id="UP001217485"/>
    </source>
</evidence>
<dbReference type="EMBL" id="JAQNDK010000001">
    <property type="protein sequence ID" value="MDC0677165.1"/>
    <property type="molecule type" value="Genomic_DNA"/>
</dbReference>
<sequence length="389" mass="40142">MTHASGAIGFGITALGMVSALGRDVETSCAAARAGLSAASELTVMDFRTQALFGSETLDGPPSVFGHVVREVAEGFAGPGKALVLGAAALQNLMRRRGLSHRELRHTGLVVNLSDAAVQDADARGSSSDVHGVSPSAAWRARTASLAQRLADMAEMPIPGQLQAVRHAGNAGMSLAVADAMTMIRDGRAERCLVGGVDSRVEPGFLKAAARLRLLRTNENPVGLVPGEGAAFFLIEPIDSRRAPAALTGAPLAFIESAVSASDPVGLLSEATPNGIALARVVLGSLSPSHGVERPISAWLIGDLNGTERRAMEWGGALMRVREKIDIGDLSCWFPATSFGDTGAASAAMALCMAVRAFERGYAPARRCVIWMSSEGGAKGAVVLHGGSG</sequence>
<name>A0ABT5BSM7_9BACT</name>
<gene>
    <name evidence="2" type="ORF">POL72_05390</name>
</gene>
<reference evidence="2 3" key="1">
    <citation type="submission" date="2023-01" db="EMBL/GenBank/DDBJ databases">
        <title>Minimal conservation of predation-associated metabolite biosynthetic gene clusters underscores biosynthetic potential of Myxococcota including descriptions for ten novel species: Archangium lansinium sp. nov., Myxococcus landrumus sp. nov., Nannocystis bai.</title>
        <authorList>
            <person name="Ahearne A."/>
            <person name="Stevens C."/>
            <person name="Dowd S."/>
        </authorList>
    </citation>
    <scope>NUCLEOTIDE SEQUENCE [LARGE SCALE GENOMIC DNA]</scope>
    <source>
        <strain evidence="2 3">WIWO2</strain>
    </source>
</reference>
<dbReference type="RefSeq" id="WP_272093935.1">
    <property type="nucleotide sequence ID" value="NZ_JAQNDK010000001.1"/>
</dbReference>
<dbReference type="InterPro" id="IPR016039">
    <property type="entry name" value="Thiolase-like"/>
</dbReference>
<proteinExistence type="predicted"/>
<dbReference type="Proteomes" id="UP001217485">
    <property type="component" value="Unassembled WGS sequence"/>
</dbReference>
<dbReference type="Pfam" id="PF00109">
    <property type="entry name" value="ketoacyl-synt"/>
    <property type="match status" value="1"/>
</dbReference>
<organism evidence="2 3">
    <name type="scientific">Sorangium atrum</name>
    <dbReference type="NCBI Taxonomy" id="2995308"/>
    <lineage>
        <taxon>Bacteria</taxon>
        <taxon>Pseudomonadati</taxon>
        <taxon>Myxococcota</taxon>
        <taxon>Polyangia</taxon>
        <taxon>Polyangiales</taxon>
        <taxon>Polyangiaceae</taxon>
        <taxon>Sorangium</taxon>
    </lineage>
</organism>
<accession>A0ABT5BSM7</accession>
<feature type="domain" description="Beta-ketoacyl synthase-like N-terminal" evidence="1">
    <location>
        <begin position="82"/>
        <end position="237"/>
    </location>
</feature>
<dbReference type="InterPro" id="IPR014030">
    <property type="entry name" value="Ketoacyl_synth_N"/>
</dbReference>
<comment type="caution">
    <text evidence="2">The sequence shown here is derived from an EMBL/GenBank/DDBJ whole genome shotgun (WGS) entry which is preliminary data.</text>
</comment>
<dbReference type="Gene3D" id="3.40.47.10">
    <property type="match status" value="1"/>
</dbReference>
<evidence type="ECO:0000313" key="2">
    <source>
        <dbReference type="EMBL" id="MDC0677165.1"/>
    </source>
</evidence>
<keyword evidence="3" id="KW-1185">Reference proteome</keyword>
<evidence type="ECO:0000259" key="1">
    <source>
        <dbReference type="Pfam" id="PF00109"/>
    </source>
</evidence>